<sequence>MEHVVDLAYLNDISGGNELVRNKFLQVVKVEFPQEKAAYFDLMKSKKNKEAAELVHKIKNKFGILGLNNGYQIAVDYEEGLKVEDYSLKTNFETVLTVVSNYIQKI</sequence>
<dbReference type="GO" id="GO:0000160">
    <property type="term" value="P:phosphorelay signal transduction system"/>
    <property type="evidence" value="ECO:0007669"/>
    <property type="project" value="InterPro"/>
</dbReference>
<name>A0A1V6LU15_9FLAO</name>
<dbReference type="OrthoDB" id="1441381at2"/>
<accession>A0A1V6LU15</accession>
<dbReference type="InterPro" id="IPR036641">
    <property type="entry name" value="HPT_dom_sf"/>
</dbReference>
<keyword evidence="2" id="KW-1185">Reference proteome</keyword>
<dbReference type="RefSeq" id="WP_080318092.1">
    <property type="nucleotide sequence ID" value="NZ_MTBC01000002.1"/>
</dbReference>
<dbReference type="AlphaFoldDB" id="A0A1V6LU15"/>
<organism evidence="1 2">
    <name type="scientific">Croceivirga radicis</name>
    <dbReference type="NCBI Taxonomy" id="1929488"/>
    <lineage>
        <taxon>Bacteria</taxon>
        <taxon>Pseudomonadati</taxon>
        <taxon>Bacteroidota</taxon>
        <taxon>Flavobacteriia</taxon>
        <taxon>Flavobacteriales</taxon>
        <taxon>Flavobacteriaceae</taxon>
        <taxon>Croceivirga</taxon>
    </lineage>
</organism>
<evidence type="ECO:0008006" key="3">
    <source>
        <dbReference type="Google" id="ProtNLM"/>
    </source>
</evidence>
<evidence type="ECO:0000313" key="1">
    <source>
        <dbReference type="EMBL" id="OQD43672.1"/>
    </source>
</evidence>
<dbReference type="Gene3D" id="1.20.120.160">
    <property type="entry name" value="HPT domain"/>
    <property type="match status" value="1"/>
</dbReference>
<gene>
    <name evidence="1" type="ORF">BUL40_03410</name>
</gene>
<comment type="caution">
    <text evidence="1">The sequence shown here is derived from an EMBL/GenBank/DDBJ whole genome shotgun (WGS) entry which is preliminary data.</text>
</comment>
<evidence type="ECO:0000313" key="2">
    <source>
        <dbReference type="Proteomes" id="UP000191680"/>
    </source>
</evidence>
<reference evidence="1 2" key="1">
    <citation type="submission" date="2016-12" db="EMBL/GenBank/DDBJ databases">
        <authorList>
            <person name="Song W.-J."/>
            <person name="Kurnit D.M."/>
        </authorList>
    </citation>
    <scope>NUCLEOTIDE SEQUENCE [LARGE SCALE GENOMIC DNA]</scope>
    <source>
        <strain evidence="1 2">HSG9</strain>
    </source>
</reference>
<dbReference type="Proteomes" id="UP000191680">
    <property type="component" value="Unassembled WGS sequence"/>
</dbReference>
<dbReference type="SUPFAM" id="SSF47226">
    <property type="entry name" value="Histidine-containing phosphotransfer domain, HPT domain"/>
    <property type="match status" value="1"/>
</dbReference>
<protein>
    <recommendedName>
        <fullName evidence="3">Histidine kinase</fullName>
    </recommendedName>
</protein>
<dbReference type="EMBL" id="MTBC01000002">
    <property type="protein sequence ID" value="OQD43672.1"/>
    <property type="molecule type" value="Genomic_DNA"/>
</dbReference>
<proteinExistence type="predicted"/>